<name>A0A6J6QLX7_9ZZZZ</name>
<accession>A0A6J6QLX7</accession>
<evidence type="ECO:0000313" key="1">
    <source>
        <dbReference type="EMBL" id="CAB4711602.1"/>
    </source>
</evidence>
<dbReference type="EMBL" id="CAEZXP010000012">
    <property type="protein sequence ID" value="CAB4711602.1"/>
    <property type="molecule type" value="Genomic_DNA"/>
</dbReference>
<proteinExistence type="predicted"/>
<dbReference type="AlphaFoldDB" id="A0A6J6QLX7"/>
<organism evidence="1">
    <name type="scientific">freshwater metagenome</name>
    <dbReference type="NCBI Taxonomy" id="449393"/>
    <lineage>
        <taxon>unclassified sequences</taxon>
        <taxon>metagenomes</taxon>
        <taxon>ecological metagenomes</taxon>
    </lineage>
</organism>
<reference evidence="1" key="1">
    <citation type="submission" date="2020-05" db="EMBL/GenBank/DDBJ databases">
        <authorList>
            <person name="Chiriac C."/>
            <person name="Salcher M."/>
            <person name="Ghai R."/>
            <person name="Kavagutti S V."/>
        </authorList>
    </citation>
    <scope>NUCLEOTIDE SEQUENCE</scope>
</reference>
<protein>
    <submittedName>
        <fullName evidence="1">Unannotated protein</fullName>
    </submittedName>
</protein>
<gene>
    <name evidence="1" type="ORF">UFOPK2399_02034</name>
</gene>
<sequence>MAKVIQRQHVWVGPEATTFEAPCEACQSKRERDPWSVAVDGTEVQGTLRRDADVGFTTCRNGHRIIVRRMKLTAVPSNRFH</sequence>